<feature type="region of interest" description="Disordered" evidence="1">
    <location>
        <begin position="1"/>
        <end position="28"/>
    </location>
</feature>
<keyword evidence="3" id="KW-1185">Reference proteome</keyword>
<gene>
    <name evidence="2" type="ORF">O3P69_015567</name>
</gene>
<evidence type="ECO:0000313" key="3">
    <source>
        <dbReference type="Proteomes" id="UP001487740"/>
    </source>
</evidence>
<dbReference type="Proteomes" id="UP001487740">
    <property type="component" value="Unassembled WGS sequence"/>
</dbReference>
<dbReference type="EMBL" id="JARAKH010006407">
    <property type="protein sequence ID" value="KAK8371787.1"/>
    <property type="molecule type" value="Genomic_DNA"/>
</dbReference>
<proteinExistence type="predicted"/>
<evidence type="ECO:0000256" key="1">
    <source>
        <dbReference type="SAM" id="MobiDB-lite"/>
    </source>
</evidence>
<dbReference type="AlphaFoldDB" id="A0AAW0SAJ1"/>
<reference evidence="2 3" key="1">
    <citation type="submission" date="2023-03" db="EMBL/GenBank/DDBJ databases">
        <title>High-quality genome of Scylla paramamosain provides insights in environmental adaptation.</title>
        <authorList>
            <person name="Zhang L."/>
        </authorList>
    </citation>
    <scope>NUCLEOTIDE SEQUENCE [LARGE SCALE GENOMIC DNA]</scope>
    <source>
        <strain evidence="2">LZ_2023a</strain>
        <tissue evidence="2">Muscle</tissue>
    </source>
</reference>
<organism evidence="2 3">
    <name type="scientific">Scylla paramamosain</name>
    <name type="common">Mud crab</name>
    <dbReference type="NCBI Taxonomy" id="85552"/>
    <lineage>
        <taxon>Eukaryota</taxon>
        <taxon>Metazoa</taxon>
        <taxon>Ecdysozoa</taxon>
        <taxon>Arthropoda</taxon>
        <taxon>Crustacea</taxon>
        <taxon>Multicrustacea</taxon>
        <taxon>Malacostraca</taxon>
        <taxon>Eumalacostraca</taxon>
        <taxon>Eucarida</taxon>
        <taxon>Decapoda</taxon>
        <taxon>Pleocyemata</taxon>
        <taxon>Brachyura</taxon>
        <taxon>Eubrachyura</taxon>
        <taxon>Portunoidea</taxon>
        <taxon>Portunidae</taxon>
        <taxon>Portuninae</taxon>
        <taxon>Scylla</taxon>
    </lineage>
</organism>
<feature type="compositionally biased region" description="Basic residues" evidence="1">
    <location>
        <begin position="17"/>
        <end position="26"/>
    </location>
</feature>
<comment type="caution">
    <text evidence="2">The sequence shown here is derived from an EMBL/GenBank/DDBJ whole genome shotgun (WGS) entry which is preliminary data.</text>
</comment>
<protein>
    <submittedName>
        <fullName evidence="2">Uncharacterized protein</fullName>
    </submittedName>
</protein>
<evidence type="ECO:0000313" key="2">
    <source>
        <dbReference type="EMBL" id="KAK8371787.1"/>
    </source>
</evidence>
<accession>A0AAW0SAJ1</accession>
<name>A0AAW0SAJ1_SCYPA</name>
<sequence length="93" mass="10652">MGFGDVVPSKKWQVKDKTKKNQKKKAQTSVIVETFPRRYRNDLSHKTGTRFPYYPTRQHVSLFPPVPRVKALLMPFTSQQPTLPCLTVGQAGH</sequence>